<reference evidence="3 4" key="1">
    <citation type="submission" date="2018-08" db="EMBL/GenBank/DDBJ databases">
        <title>Draft genome of the lignicolous fungus Coniochaeta pulveracea.</title>
        <authorList>
            <person name="Borstlap C.J."/>
            <person name="De Witt R.N."/>
            <person name="Botha A."/>
            <person name="Volschenk H."/>
        </authorList>
    </citation>
    <scope>NUCLEOTIDE SEQUENCE [LARGE SCALE GENOMIC DNA]</scope>
    <source>
        <strain evidence="3 4">CAB683</strain>
    </source>
</reference>
<feature type="compositionally biased region" description="Basic and acidic residues" evidence="2">
    <location>
        <begin position="114"/>
        <end position="129"/>
    </location>
</feature>
<evidence type="ECO:0000256" key="2">
    <source>
        <dbReference type="SAM" id="MobiDB-lite"/>
    </source>
</evidence>
<feature type="coiled-coil region" evidence="1">
    <location>
        <begin position="165"/>
        <end position="192"/>
    </location>
</feature>
<proteinExistence type="predicted"/>
<organism evidence="3 4">
    <name type="scientific">Coniochaeta pulveracea</name>
    <dbReference type="NCBI Taxonomy" id="177199"/>
    <lineage>
        <taxon>Eukaryota</taxon>
        <taxon>Fungi</taxon>
        <taxon>Dikarya</taxon>
        <taxon>Ascomycota</taxon>
        <taxon>Pezizomycotina</taxon>
        <taxon>Sordariomycetes</taxon>
        <taxon>Sordariomycetidae</taxon>
        <taxon>Coniochaetales</taxon>
        <taxon>Coniochaetaceae</taxon>
        <taxon>Coniochaeta</taxon>
    </lineage>
</organism>
<sequence length="284" mass="32060">MLSQSSSRQRHPRASLSGRLNNSDLLQALTKSAIKYSVYRLLSRRSSSVKATSIPGQEPRSHSMPSKRHSNNHYPRSQTSHDRDPTHELISHLVRGAAALAARHLLKKRPKSPAKAEEHQRGRPRERKGTNIPPVIVTPPSPDEQDRGLRPHRRRRRHTLDEISRKELTTALDALSAELERMTANIRDLAGKRRPHRHRDGRCDVFEGLRYEVGRLEGRLEALRMGVNNVRNLGVGVEGRRRGDGGGGGRRGSWERLRPDGGAGGRKRVRVKEEEGRGRGRTRD</sequence>
<keyword evidence="4" id="KW-1185">Reference proteome</keyword>
<evidence type="ECO:0000313" key="3">
    <source>
        <dbReference type="EMBL" id="RKU47061.1"/>
    </source>
</evidence>
<gene>
    <name evidence="3" type="ORF">DL546_008923</name>
</gene>
<dbReference type="AlphaFoldDB" id="A0A420YGS1"/>
<name>A0A420YGS1_9PEZI</name>
<feature type="region of interest" description="Disordered" evidence="2">
    <location>
        <begin position="45"/>
        <end position="84"/>
    </location>
</feature>
<evidence type="ECO:0000256" key="1">
    <source>
        <dbReference type="SAM" id="Coils"/>
    </source>
</evidence>
<feature type="compositionally biased region" description="Basic and acidic residues" evidence="2">
    <location>
        <begin position="271"/>
        <end position="284"/>
    </location>
</feature>
<evidence type="ECO:0000313" key="4">
    <source>
        <dbReference type="Proteomes" id="UP000275385"/>
    </source>
</evidence>
<comment type="caution">
    <text evidence="3">The sequence shown here is derived from an EMBL/GenBank/DDBJ whole genome shotgun (WGS) entry which is preliminary data.</text>
</comment>
<keyword evidence="1" id="KW-0175">Coiled coil</keyword>
<accession>A0A420YGS1</accession>
<dbReference type="Proteomes" id="UP000275385">
    <property type="component" value="Unassembled WGS sequence"/>
</dbReference>
<dbReference type="EMBL" id="QVQW01000011">
    <property type="protein sequence ID" value="RKU47061.1"/>
    <property type="molecule type" value="Genomic_DNA"/>
</dbReference>
<protein>
    <submittedName>
        <fullName evidence="3">Uncharacterized protein</fullName>
    </submittedName>
</protein>
<feature type="region of interest" description="Disordered" evidence="2">
    <location>
        <begin position="1"/>
        <end position="21"/>
    </location>
</feature>
<feature type="region of interest" description="Disordered" evidence="2">
    <location>
        <begin position="106"/>
        <end position="162"/>
    </location>
</feature>
<feature type="region of interest" description="Disordered" evidence="2">
    <location>
        <begin position="236"/>
        <end position="284"/>
    </location>
</feature>